<evidence type="ECO:0000313" key="4">
    <source>
        <dbReference type="EMBL" id="MBS0024585.1"/>
    </source>
</evidence>
<sequence length="250" mass="26177">MSRTEAPAAGAVRASTRGRLRGVLALTGVTLLFALLMLASALQGQPQFAPSSSSPPQQQPGAVVVPETTGSPLPEPEPPHDSVLQNILGAVFGLLLAAAVVALLVLAVRWLVRFLRGLWHDRPLRRTDAAVVHAAAGGVAVEAAPDDAVIRRGVDAALRTIEEREQPGDAIVAAWLGLEESAADAGVGRAETETPSEFTVRIVGRRSGIRAEVITLLGLYEQVRFGGREADEADRAAAAASLGGIREGWR</sequence>
<dbReference type="EMBL" id="JAGTUK010000003">
    <property type="protein sequence ID" value="MBS0024585.1"/>
    <property type="molecule type" value="Genomic_DNA"/>
</dbReference>
<accession>A0ABS5INU8</accession>
<evidence type="ECO:0000259" key="3">
    <source>
        <dbReference type="Pfam" id="PF13559"/>
    </source>
</evidence>
<keyword evidence="5" id="KW-1185">Reference proteome</keyword>
<comment type="caution">
    <text evidence="4">The sequence shown here is derived from an EMBL/GenBank/DDBJ whole genome shotgun (WGS) entry which is preliminary data.</text>
</comment>
<keyword evidence="2" id="KW-0472">Membrane</keyword>
<evidence type="ECO:0000256" key="1">
    <source>
        <dbReference type="SAM" id="MobiDB-lite"/>
    </source>
</evidence>
<evidence type="ECO:0000256" key="2">
    <source>
        <dbReference type="SAM" id="Phobius"/>
    </source>
</evidence>
<dbReference type="RefSeq" id="WP_211543609.1">
    <property type="nucleotide sequence ID" value="NZ_JAGTUK010000003.1"/>
</dbReference>
<name>A0ABS5INU8_9MICO</name>
<dbReference type="Pfam" id="PF13559">
    <property type="entry name" value="DUF4129"/>
    <property type="match status" value="1"/>
</dbReference>
<organism evidence="4 5">
    <name type="scientific">Microbacterium paraoxydans</name>
    <dbReference type="NCBI Taxonomy" id="199592"/>
    <lineage>
        <taxon>Bacteria</taxon>
        <taxon>Bacillati</taxon>
        <taxon>Actinomycetota</taxon>
        <taxon>Actinomycetes</taxon>
        <taxon>Micrococcales</taxon>
        <taxon>Microbacteriaceae</taxon>
        <taxon>Microbacterium</taxon>
    </lineage>
</organism>
<keyword evidence="2" id="KW-0812">Transmembrane</keyword>
<evidence type="ECO:0000313" key="5">
    <source>
        <dbReference type="Proteomes" id="UP000678243"/>
    </source>
</evidence>
<protein>
    <submittedName>
        <fullName evidence="4">DUF4129 domain-containing protein</fullName>
    </submittedName>
</protein>
<feature type="transmembrane region" description="Helical" evidence="2">
    <location>
        <begin position="87"/>
        <end position="112"/>
    </location>
</feature>
<dbReference type="Proteomes" id="UP000678243">
    <property type="component" value="Unassembled WGS sequence"/>
</dbReference>
<proteinExistence type="predicted"/>
<gene>
    <name evidence="4" type="ORF">KE274_10730</name>
</gene>
<dbReference type="InterPro" id="IPR025403">
    <property type="entry name" value="TgpA-like_C"/>
</dbReference>
<feature type="domain" description="Protein-glutamine gamma-glutamyltransferase-like C-terminal" evidence="3">
    <location>
        <begin position="174"/>
        <end position="241"/>
    </location>
</feature>
<feature type="compositionally biased region" description="Low complexity" evidence="1">
    <location>
        <begin position="47"/>
        <end position="66"/>
    </location>
</feature>
<keyword evidence="2" id="KW-1133">Transmembrane helix</keyword>
<feature type="transmembrane region" description="Helical" evidence="2">
    <location>
        <begin position="23"/>
        <end position="42"/>
    </location>
</feature>
<reference evidence="4 5" key="1">
    <citation type="submission" date="2021-04" db="EMBL/GenBank/DDBJ databases">
        <title>Whole genome analysis of root endophytic bacterium Microbacterium paraoxydans ku-mp colonizing RP-bio226 rice variety.</title>
        <authorList>
            <person name="Ulaganathan K."/>
            <person name="Latha B."/>
        </authorList>
    </citation>
    <scope>NUCLEOTIDE SEQUENCE [LARGE SCALE GENOMIC DNA]</scope>
    <source>
        <strain evidence="5">ku-mp</strain>
    </source>
</reference>
<feature type="region of interest" description="Disordered" evidence="1">
    <location>
        <begin position="47"/>
        <end position="80"/>
    </location>
</feature>